<proteinExistence type="predicted"/>
<evidence type="ECO:0000313" key="1">
    <source>
        <dbReference type="EMBL" id="KAG1761030.1"/>
    </source>
</evidence>
<dbReference type="OrthoDB" id="2646753at2759"/>
<gene>
    <name evidence="1" type="ORF">EV702DRAFT_1207509</name>
</gene>
<reference evidence="1" key="1">
    <citation type="journal article" date="2020" name="New Phytol.">
        <title>Comparative genomics reveals dynamic genome evolution in host specialist ectomycorrhizal fungi.</title>
        <authorList>
            <person name="Lofgren L.A."/>
            <person name="Nguyen N.H."/>
            <person name="Vilgalys R."/>
            <person name="Ruytinx J."/>
            <person name="Liao H.L."/>
            <person name="Branco S."/>
            <person name="Kuo A."/>
            <person name="LaButti K."/>
            <person name="Lipzen A."/>
            <person name="Andreopoulos W."/>
            <person name="Pangilinan J."/>
            <person name="Riley R."/>
            <person name="Hundley H."/>
            <person name="Na H."/>
            <person name="Barry K."/>
            <person name="Grigoriev I.V."/>
            <person name="Stajich J.E."/>
            <person name="Kennedy P.G."/>
        </authorList>
    </citation>
    <scope>NUCLEOTIDE SEQUENCE</scope>
    <source>
        <strain evidence="1">DOB743</strain>
    </source>
</reference>
<comment type="caution">
    <text evidence="1">The sequence shown here is derived from an EMBL/GenBank/DDBJ whole genome shotgun (WGS) entry which is preliminary data.</text>
</comment>
<dbReference type="AlphaFoldDB" id="A0A9P7CW34"/>
<organism evidence="1 2">
    <name type="scientific">Suillus placidus</name>
    <dbReference type="NCBI Taxonomy" id="48579"/>
    <lineage>
        <taxon>Eukaryota</taxon>
        <taxon>Fungi</taxon>
        <taxon>Dikarya</taxon>
        <taxon>Basidiomycota</taxon>
        <taxon>Agaricomycotina</taxon>
        <taxon>Agaricomycetes</taxon>
        <taxon>Agaricomycetidae</taxon>
        <taxon>Boletales</taxon>
        <taxon>Suillineae</taxon>
        <taxon>Suillaceae</taxon>
        <taxon>Suillus</taxon>
    </lineage>
</organism>
<dbReference type="EMBL" id="JABBWD010000398">
    <property type="protein sequence ID" value="KAG1761030.1"/>
    <property type="molecule type" value="Genomic_DNA"/>
</dbReference>
<accession>A0A9P7CW34</accession>
<dbReference type="Proteomes" id="UP000714275">
    <property type="component" value="Unassembled WGS sequence"/>
</dbReference>
<name>A0A9P7CW34_9AGAM</name>
<sequence length="108" mass="11979">MARVSDVQHHVGVRGVANLTTLGFFPHLWGKLLDYAKANFRLYLTISDPFPAKEDALSGVCGEAIMKAIVHWQDQKCQVEKVNTCRVKWTTKVEILPSEMGPAAVVAQ</sequence>
<keyword evidence="2" id="KW-1185">Reference proteome</keyword>
<protein>
    <submittedName>
        <fullName evidence="1">Uncharacterized protein</fullName>
    </submittedName>
</protein>
<evidence type="ECO:0000313" key="2">
    <source>
        <dbReference type="Proteomes" id="UP000714275"/>
    </source>
</evidence>